<evidence type="ECO:0000256" key="4">
    <source>
        <dbReference type="ARBA" id="ARBA00023235"/>
    </source>
</evidence>
<keyword evidence="10" id="KW-1185">Reference proteome</keyword>
<organism evidence="9 10">
    <name type="scientific">Demequina zhanjiangensis</name>
    <dbReference type="NCBI Taxonomy" id="3051659"/>
    <lineage>
        <taxon>Bacteria</taxon>
        <taxon>Bacillati</taxon>
        <taxon>Actinomycetota</taxon>
        <taxon>Actinomycetes</taxon>
        <taxon>Micrococcales</taxon>
        <taxon>Demequinaceae</taxon>
        <taxon>Demequina</taxon>
    </lineage>
</organism>
<comment type="similarity">
    <text evidence="2 6">Belongs to the FKBP-type PPIase family.</text>
</comment>
<dbReference type="PROSITE" id="PS50059">
    <property type="entry name" value="FKBP_PPIASE"/>
    <property type="match status" value="1"/>
</dbReference>
<evidence type="ECO:0000256" key="3">
    <source>
        <dbReference type="ARBA" id="ARBA00023110"/>
    </source>
</evidence>
<name>A0ABT8FYD2_9MICO</name>
<comment type="caution">
    <text evidence="9">The sequence shown here is derived from an EMBL/GenBank/DDBJ whole genome shotgun (WGS) entry which is preliminary data.</text>
</comment>
<comment type="catalytic activity">
    <reaction evidence="1 5 6">
        <text>[protein]-peptidylproline (omega=180) = [protein]-peptidylproline (omega=0)</text>
        <dbReference type="Rhea" id="RHEA:16237"/>
        <dbReference type="Rhea" id="RHEA-COMP:10747"/>
        <dbReference type="Rhea" id="RHEA-COMP:10748"/>
        <dbReference type="ChEBI" id="CHEBI:83833"/>
        <dbReference type="ChEBI" id="CHEBI:83834"/>
        <dbReference type="EC" id="5.2.1.8"/>
    </reaction>
</comment>
<dbReference type="Gene3D" id="3.10.50.40">
    <property type="match status" value="1"/>
</dbReference>
<dbReference type="InterPro" id="IPR001179">
    <property type="entry name" value="PPIase_FKBP_dom"/>
</dbReference>
<dbReference type="EC" id="5.2.1.8" evidence="6"/>
<dbReference type="Proteomes" id="UP001172738">
    <property type="component" value="Unassembled WGS sequence"/>
</dbReference>
<proteinExistence type="inferred from homology"/>
<protein>
    <recommendedName>
        <fullName evidence="6">Peptidyl-prolyl cis-trans isomerase</fullName>
        <ecNumber evidence="6">5.2.1.8</ecNumber>
    </recommendedName>
</protein>
<evidence type="ECO:0000256" key="7">
    <source>
        <dbReference type="SAM" id="SignalP"/>
    </source>
</evidence>
<keyword evidence="3 5" id="KW-0697">Rotamase</keyword>
<dbReference type="SUPFAM" id="SSF54534">
    <property type="entry name" value="FKBP-like"/>
    <property type="match status" value="1"/>
</dbReference>
<evidence type="ECO:0000313" key="10">
    <source>
        <dbReference type="Proteomes" id="UP001172738"/>
    </source>
</evidence>
<evidence type="ECO:0000313" key="9">
    <source>
        <dbReference type="EMBL" id="MDN4471908.1"/>
    </source>
</evidence>
<dbReference type="InterPro" id="IPR046357">
    <property type="entry name" value="PPIase_dom_sf"/>
</dbReference>
<evidence type="ECO:0000256" key="6">
    <source>
        <dbReference type="RuleBase" id="RU003915"/>
    </source>
</evidence>
<accession>A0ABT8FYD2</accession>
<evidence type="ECO:0000256" key="1">
    <source>
        <dbReference type="ARBA" id="ARBA00000971"/>
    </source>
</evidence>
<feature type="chain" id="PRO_5046234207" description="Peptidyl-prolyl cis-trans isomerase" evidence="7">
    <location>
        <begin position="23"/>
        <end position="319"/>
    </location>
</feature>
<keyword evidence="7" id="KW-0732">Signal</keyword>
<dbReference type="GO" id="GO:0003755">
    <property type="term" value="F:peptidyl-prolyl cis-trans isomerase activity"/>
    <property type="evidence" value="ECO:0007669"/>
    <property type="project" value="UniProtKB-EC"/>
</dbReference>
<dbReference type="Pfam" id="PF00254">
    <property type="entry name" value="FKBP_C"/>
    <property type="match status" value="1"/>
</dbReference>
<reference evidence="9" key="1">
    <citation type="submission" date="2023-06" db="EMBL/GenBank/DDBJ databases">
        <title>SYSU T00b26.</title>
        <authorList>
            <person name="Gao L."/>
            <person name="Fang B.-Z."/>
            <person name="Li W.-J."/>
        </authorList>
    </citation>
    <scope>NUCLEOTIDE SEQUENCE</scope>
    <source>
        <strain evidence="9">SYSU T00b26</strain>
    </source>
</reference>
<evidence type="ECO:0000256" key="5">
    <source>
        <dbReference type="PROSITE-ProRule" id="PRU00277"/>
    </source>
</evidence>
<dbReference type="PANTHER" id="PTHR43811">
    <property type="entry name" value="FKBP-TYPE PEPTIDYL-PROLYL CIS-TRANS ISOMERASE FKPA"/>
    <property type="match status" value="1"/>
</dbReference>
<dbReference type="RefSeq" id="WP_301126058.1">
    <property type="nucleotide sequence ID" value="NZ_JAUHPV010000002.1"/>
</dbReference>
<gene>
    <name evidence="9" type="ORF">QQX04_02735</name>
</gene>
<dbReference type="PANTHER" id="PTHR43811:SF19">
    <property type="entry name" value="39 KDA FK506-BINDING NUCLEAR PROTEIN"/>
    <property type="match status" value="1"/>
</dbReference>
<dbReference type="EMBL" id="JAUHPV010000002">
    <property type="protein sequence ID" value="MDN4471908.1"/>
    <property type="molecule type" value="Genomic_DNA"/>
</dbReference>
<evidence type="ECO:0000259" key="8">
    <source>
        <dbReference type="PROSITE" id="PS50059"/>
    </source>
</evidence>
<evidence type="ECO:0000256" key="2">
    <source>
        <dbReference type="ARBA" id="ARBA00006577"/>
    </source>
</evidence>
<sequence>MNVRRSAAAAAVLAIGALGLSACTSSDEPDATASATAGATVDANACADAETLETAAALESVEWNEGADGAPELAFESCLLFEDTGAMTLQDGDGEEIADGTGASVSYVIYSGIDGSLVNSTYATGYTELLSVTEGLLDPTLYEQLVGAHVGAQIVYGSFDTTGSPIVMGVTVDKVTPLRAEGTAVAPADGLPTVTLGEDGTPSVDMSTAGDEPAELVAQTLIQGDGPEVEEGQTVTVQYALSLWDGTEVESSWANGVPISFPLSTDNLIEGWVEGLAGVQVGSQVLLIVPPELGYGDSETSSIPANSTLVFVIDVLDAV</sequence>
<feature type="signal peptide" evidence="7">
    <location>
        <begin position="1"/>
        <end position="22"/>
    </location>
</feature>
<feature type="domain" description="PPIase FKBP-type" evidence="8">
    <location>
        <begin position="232"/>
        <end position="319"/>
    </location>
</feature>
<dbReference type="PROSITE" id="PS51257">
    <property type="entry name" value="PROKAR_LIPOPROTEIN"/>
    <property type="match status" value="1"/>
</dbReference>
<keyword evidence="4 5" id="KW-0413">Isomerase</keyword>